<organism evidence="18 19">
    <name type="scientific">Clostridium thermosuccinogenes</name>
    <dbReference type="NCBI Taxonomy" id="84032"/>
    <lineage>
        <taxon>Bacteria</taxon>
        <taxon>Bacillati</taxon>
        <taxon>Bacillota</taxon>
        <taxon>Clostridia</taxon>
        <taxon>Eubacteriales</taxon>
        <taxon>Clostridiaceae</taxon>
        <taxon>Clostridium</taxon>
    </lineage>
</organism>
<accession>A0A2K2FPL8</accession>
<dbReference type="SUPFAM" id="SSF50249">
    <property type="entry name" value="Nucleic acid-binding proteins"/>
    <property type="match status" value="1"/>
</dbReference>
<keyword evidence="3 15" id="KW-0547">Nucleotide-binding</keyword>
<dbReference type="GO" id="GO:0043138">
    <property type="term" value="F:3'-5' DNA helicase activity"/>
    <property type="evidence" value="ECO:0007669"/>
    <property type="project" value="UniProtKB-EC"/>
</dbReference>
<protein>
    <recommendedName>
        <fullName evidence="2 15">ATP-dependent DNA helicase RecG</fullName>
        <ecNumber evidence="13 15">5.6.2.4</ecNumber>
    </recommendedName>
</protein>
<evidence type="ECO:0000256" key="7">
    <source>
        <dbReference type="ARBA" id="ARBA00022840"/>
    </source>
</evidence>
<evidence type="ECO:0000256" key="10">
    <source>
        <dbReference type="ARBA" id="ARBA00023204"/>
    </source>
</evidence>
<evidence type="ECO:0000256" key="1">
    <source>
        <dbReference type="ARBA" id="ARBA00007504"/>
    </source>
</evidence>
<dbReference type="Proteomes" id="UP000236151">
    <property type="component" value="Unassembled WGS sequence"/>
</dbReference>
<comment type="function">
    <text evidence="15">Plays a critical role in recombination and DNA repair. Helps process Holliday junction intermediates to mature products by catalyzing branch migration. Has replication fork regression activity, unwinds stalled or blocked replication forks to make a HJ that can be resolved. Has a DNA unwinding activity characteristic of a DNA helicase with 3'-5' polarity.</text>
</comment>
<dbReference type="InterPro" id="IPR033454">
    <property type="entry name" value="RecG_wedge"/>
</dbReference>
<dbReference type="EMBL" id="NIOJ01000007">
    <property type="protein sequence ID" value="PNU00722.1"/>
    <property type="molecule type" value="Genomic_DNA"/>
</dbReference>
<evidence type="ECO:0000256" key="15">
    <source>
        <dbReference type="RuleBase" id="RU363016"/>
    </source>
</evidence>
<dbReference type="Pfam" id="PF19833">
    <property type="entry name" value="RecG_dom3_C"/>
    <property type="match status" value="1"/>
</dbReference>
<comment type="similarity">
    <text evidence="1 15">Belongs to the helicase family. RecG subfamily.</text>
</comment>
<dbReference type="Gene3D" id="3.40.50.300">
    <property type="entry name" value="P-loop containing nucleotide triphosphate hydrolases"/>
    <property type="match status" value="2"/>
</dbReference>
<gene>
    <name evidence="18" type="ORF">CDQ84_04655</name>
</gene>
<evidence type="ECO:0000256" key="6">
    <source>
        <dbReference type="ARBA" id="ARBA00022806"/>
    </source>
</evidence>
<dbReference type="Pfam" id="PF00271">
    <property type="entry name" value="Helicase_C"/>
    <property type="match status" value="1"/>
</dbReference>
<comment type="catalytic activity">
    <reaction evidence="14 15">
        <text>ATP + H2O = ADP + phosphate + H(+)</text>
        <dbReference type="Rhea" id="RHEA:13065"/>
        <dbReference type="ChEBI" id="CHEBI:15377"/>
        <dbReference type="ChEBI" id="CHEBI:15378"/>
        <dbReference type="ChEBI" id="CHEBI:30616"/>
        <dbReference type="ChEBI" id="CHEBI:43474"/>
        <dbReference type="ChEBI" id="CHEBI:456216"/>
        <dbReference type="EC" id="5.6.2.4"/>
    </reaction>
</comment>
<dbReference type="InterPro" id="IPR012340">
    <property type="entry name" value="NA-bd_OB-fold"/>
</dbReference>
<evidence type="ECO:0000259" key="16">
    <source>
        <dbReference type="PROSITE" id="PS51192"/>
    </source>
</evidence>
<dbReference type="GO" id="GO:0003677">
    <property type="term" value="F:DNA binding"/>
    <property type="evidence" value="ECO:0007669"/>
    <property type="project" value="UniProtKB-KW"/>
</dbReference>
<dbReference type="GO" id="GO:0006281">
    <property type="term" value="P:DNA repair"/>
    <property type="evidence" value="ECO:0007669"/>
    <property type="project" value="UniProtKB-UniRule"/>
</dbReference>
<feature type="domain" description="Helicase ATP-binding" evidence="16">
    <location>
        <begin position="280"/>
        <end position="441"/>
    </location>
</feature>
<evidence type="ECO:0000256" key="5">
    <source>
        <dbReference type="ARBA" id="ARBA00022801"/>
    </source>
</evidence>
<dbReference type="InterPro" id="IPR027417">
    <property type="entry name" value="P-loop_NTPase"/>
</dbReference>
<evidence type="ECO:0000256" key="4">
    <source>
        <dbReference type="ARBA" id="ARBA00022763"/>
    </source>
</evidence>
<evidence type="ECO:0000256" key="11">
    <source>
        <dbReference type="ARBA" id="ARBA00023235"/>
    </source>
</evidence>
<evidence type="ECO:0000259" key="17">
    <source>
        <dbReference type="PROSITE" id="PS51194"/>
    </source>
</evidence>
<dbReference type="InterPro" id="IPR045562">
    <property type="entry name" value="RecG_dom3_C"/>
</dbReference>
<dbReference type="NCBIfam" id="TIGR00643">
    <property type="entry name" value="recG"/>
    <property type="match status" value="1"/>
</dbReference>
<dbReference type="PANTHER" id="PTHR47964">
    <property type="entry name" value="ATP-DEPENDENT DNA HELICASE HOMOLOG RECG, CHLOROPLASTIC"/>
    <property type="match status" value="1"/>
</dbReference>
<name>A0A2K2FPL8_9CLOT</name>
<dbReference type="InterPro" id="IPR004609">
    <property type="entry name" value="ATP-dep_DNA_helicase_RecG"/>
</dbReference>
<evidence type="ECO:0000313" key="19">
    <source>
        <dbReference type="Proteomes" id="UP000236151"/>
    </source>
</evidence>
<feature type="domain" description="Helicase C-terminal" evidence="17">
    <location>
        <begin position="463"/>
        <end position="620"/>
    </location>
</feature>
<dbReference type="GO" id="GO:0016887">
    <property type="term" value="F:ATP hydrolysis activity"/>
    <property type="evidence" value="ECO:0007669"/>
    <property type="project" value="RHEA"/>
</dbReference>
<dbReference type="InterPro" id="IPR011545">
    <property type="entry name" value="DEAD/DEAH_box_helicase_dom"/>
</dbReference>
<dbReference type="EC" id="5.6.2.4" evidence="13 15"/>
<dbReference type="Pfam" id="PF00270">
    <property type="entry name" value="DEAD"/>
    <property type="match status" value="1"/>
</dbReference>
<reference evidence="18 19" key="1">
    <citation type="submission" date="2017-06" db="EMBL/GenBank/DDBJ databases">
        <title>Investigating the central metabolism of Clostridium thermosuccinogenes.</title>
        <authorList>
            <person name="Koendjbiharie J.G."/>
            <person name="van Kranenburg R."/>
        </authorList>
    </citation>
    <scope>NUCLEOTIDE SEQUENCE [LARGE SCALE GENOMIC DNA]</scope>
    <source>
        <strain evidence="18 19">DSM 5806</strain>
    </source>
</reference>
<comment type="catalytic activity">
    <reaction evidence="12 15">
        <text>Couples ATP hydrolysis with the unwinding of duplex DNA by translocating in the 3'-5' direction.</text>
        <dbReference type="EC" id="5.6.2.4"/>
    </reaction>
</comment>
<keyword evidence="6 15" id="KW-0347">Helicase</keyword>
<dbReference type="AlphaFoldDB" id="A0A2K2FPL8"/>
<dbReference type="InterPro" id="IPR001650">
    <property type="entry name" value="Helicase_C-like"/>
</dbReference>
<dbReference type="SMART" id="SM00487">
    <property type="entry name" value="DEXDc"/>
    <property type="match status" value="1"/>
</dbReference>
<dbReference type="GO" id="GO:0006310">
    <property type="term" value="P:DNA recombination"/>
    <property type="evidence" value="ECO:0007669"/>
    <property type="project" value="UniProtKB-UniRule"/>
</dbReference>
<dbReference type="RefSeq" id="WP_103080556.1">
    <property type="nucleotide sequence ID" value="NZ_CP021850.1"/>
</dbReference>
<dbReference type="NCBIfam" id="NF008168">
    <property type="entry name" value="PRK10917.2-2"/>
    <property type="match status" value="1"/>
</dbReference>
<keyword evidence="7 15" id="KW-0067">ATP-binding</keyword>
<dbReference type="NCBIfam" id="NF008165">
    <property type="entry name" value="PRK10917.1-3"/>
    <property type="match status" value="1"/>
</dbReference>
<sequence>MGTDAKDILKRSVKTLKGIGDSRAKLFYRLGIYTIEDLITYFPREYENRSNVKKIIDLEDGESCTFEGTIASGVSEFRPRRGLTIYKLLVRDETGTIAVTWFNQHYVKNIFHVGERYLFFGKVSRKFRSFEVQNPVYEKSGTGERKNTCRIVPVYPSTANLTQNMIRNAVSSALELVSGNMEEILPQTVRSKYHLAEINYSLRNIHFPNTEEDFKIARYRLVFEELLLLQMGLLSIKNSFGEDREGIQFKPVDSMEEFIKNLPFQLTNAQRKVFKEIEKDMESKRVMNRLVQGDVGSGKTIVAVMALYKAVKNGYQATMMVPTEILAEQHYRSVNSLLEKYGIKVELLTGSLTKKQKSEILSRVASGEADIVIGTHALIEDDVRYNNLGLVVTDEQHRFGVRQRAALSKKGENPDVLVMTATPIPRTLALILYGDLDISIIDELPPGRKPVKTYAVDESMRERINNFIRKKVAEGRQVYIVCPLVEESEEIEAQSATELADRIARQDFSDLKVGLIHGKMKPKDKDAVMRSFVEGETDILVSTTVIEVGVNVPNATIMVIENAERFGLAQLHQLRGRVGRGEHQSYCILYNNGKTQVASERMKVMEKTNDGFVISEKDLELRGPGEFFGTMQHGIPDLKIANLYKDVDILKKAQEAAINILKEDKLLKKEENRLLRETLICKFKNKLDELSLN</sequence>
<evidence type="ECO:0000256" key="2">
    <source>
        <dbReference type="ARBA" id="ARBA00017846"/>
    </source>
</evidence>
<keyword evidence="5 15" id="KW-0378">Hydrolase</keyword>
<keyword evidence="8" id="KW-0238">DNA-binding</keyword>
<evidence type="ECO:0000256" key="3">
    <source>
        <dbReference type="ARBA" id="ARBA00022741"/>
    </source>
</evidence>
<dbReference type="SMART" id="SM00490">
    <property type="entry name" value="HELICc"/>
    <property type="match status" value="1"/>
</dbReference>
<dbReference type="InterPro" id="IPR014001">
    <property type="entry name" value="Helicase_ATP-bd"/>
</dbReference>
<evidence type="ECO:0000256" key="13">
    <source>
        <dbReference type="ARBA" id="ARBA00034808"/>
    </source>
</evidence>
<dbReference type="OrthoDB" id="9804325at2"/>
<keyword evidence="4 15" id="KW-0227">DNA damage</keyword>
<evidence type="ECO:0000256" key="14">
    <source>
        <dbReference type="ARBA" id="ARBA00048988"/>
    </source>
</evidence>
<dbReference type="PROSITE" id="PS51194">
    <property type="entry name" value="HELICASE_CTER"/>
    <property type="match status" value="1"/>
</dbReference>
<dbReference type="CDD" id="cd17992">
    <property type="entry name" value="DEXHc_RecG"/>
    <property type="match status" value="1"/>
</dbReference>
<keyword evidence="19" id="KW-1185">Reference proteome</keyword>
<evidence type="ECO:0000313" key="18">
    <source>
        <dbReference type="EMBL" id="PNU00722.1"/>
    </source>
</evidence>
<dbReference type="Pfam" id="PF17191">
    <property type="entry name" value="RecG_wedge"/>
    <property type="match status" value="1"/>
</dbReference>
<dbReference type="CDD" id="cd18811">
    <property type="entry name" value="SF2_C_RecG"/>
    <property type="match status" value="1"/>
</dbReference>
<keyword evidence="11" id="KW-0413">Isomerase</keyword>
<evidence type="ECO:0000256" key="9">
    <source>
        <dbReference type="ARBA" id="ARBA00023172"/>
    </source>
</evidence>
<dbReference type="InterPro" id="IPR047112">
    <property type="entry name" value="RecG/Mfd"/>
</dbReference>
<dbReference type="PANTHER" id="PTHR47964:SF1">
    <property type="entry name" value="ATP-DEPENDENT DNA HELICASE HOMOLOG RECG, CHLOROPLASTIC"/>
    <property type="match status" value="1"/>
</dbReference>
<keyword evidence="10 15" id="KW-0234">DNA repair</keyword>
<dbReference type="Gene3D" id="2.40.50.140">
    <property type="entry name" value="Nucleic acid-binding proteins"/>
    <property type="match status" value="1"/>
</dbReference>
<dbReference type="CDD" id="cd04488">
    <property type="entry name" value="RecG_wedge_OBF"/>
    <property type="match status" value="1"/>
</dbReference>
<dbReference type="GO" id="GO:0005524">
    <property type="term" value="F:ATP binding"/>
    <property type="evidence" value="ECO:0007669"/>
    <property type="project" value="UniProtKB-KW"/>
</dbReference>
<keyword evidence="9 15" id="KW-0233">DNA recombination</keyword>
<evidence type="ECO:0000256" key="8">
    <source>
        <dbReference type="ARBA" id="ARBA00023125"/>
    </source>
</evidence>
<dbReference type="SUPFAM" id="SSF52540">
    <property type="entry name" value="P-loop containing nucleoside triphosphate hydrolases"/>
    <property type="match status" value="2"/>
</dbReference>
<comment type="caution">
    <text evidence="18">The sequence shown here is derived from an EMBL/GenBank/DDBJ whole genome shotgun (WGS) entry which is preliminary data.</text>
</comment>
<proteinExistence type="inferred from homology"/>
<dbReference type="PROSITE" id="PS51192">
    <property type="entry name" value="HELICASE_ATP_BIND_1"/>
    <property type="match status" value="1"/>
</dbReference>
<dbReference type="KEGG" id="cthd:CDO33_06665"/>
<evidence type="ECO:0000256" key="12">
    <source>
        <dbReference type="ARBA" id="ARBA00034617"/>
    </source>
</evidence>